<dbReference type="InterPro" id="IPR033714">
    <property type="entry name" value="tRNA_bind_bactPheRS"/>
</dbReference>
<evidence type="ECO:0000256" key="7">
    <source>
        <dbReference type="ARBA" id="ARBA00022723"/>
    </source>
</evidence>
<feature type="binding site" evidence="15">
    <location>
        <position position="496"/>
    </location>
    <ligand>
        <name>Mg(2+)</name>
        <dbReference type="ChEBI" id="CHEBI:18420"/>
        <note>shared with alpha subunit</note>
    </ligand>
</feature>
<dbReference type="SUPFAM" id="SSF56037">
    <property type="entry name" value="PheT/TilS domain"/>
    <property type="match status" value="1"/>
</dbReference>
<dbReference type="InterPro" id="IPR005121">
    <property type="entry name" value="Fdx_antiC-bd"/>
</dbReference>
<dbReference type="PANTHER" id="PTHR10947">
    <property type="entry name" value="PHENYLALANYL-TRNA SYNTHETASE BETA CHAIN AND LEUCINE-RICH REPEAT-CONTAINING PROTEIN 47"/>
    <property type="match status" value="1"/>
</dbReference>
<dbReference type="AlphaFoldDB" id="A0A857MK44"/>
<keyword evidence="4 15" id="KW-0963">Cytoplasm</keyword>
<evidence type="ECO:0000256" key="10">
    <source>
        <dbReference type="ARBA" id="ARBA00022842"/>
    </source>
</evidence>
<dbReference type="InterPro" id="IPR045060">
    <property type="entry name" value="Phe-tRNA-ligase_IIc_bsu"/>
</dbReference>
<evidence type="ECO:0000313" key="21">
    <source>
        <dbReference type="Proteomes" id="UP001059824"/>
    </source>
</evidence>
<keyword evidence="10 15" id="KW-0460">Magnesium</keyword>
<dbReference type="SUPFAM" id="SSF50249">
    <property type="entry name" value="Nucleic acid-binding proteins"/>
    <property type="match status" value="1"/>
</dbReference>
<dbReference type="Gene3D" id="3.30.70.380">
    <property type="entry name" value="Ferrodoxin-fold anticodon-binding domain"/>
    <property type="match status" value="1"/>
</dbReference>
<evidence type="ECO:0000256" key="16">
    <source>
        <dbReference type="PROSITE-ProRule" id="PRU00209"/>
    </source>
</evidence>
<evidence type="ECO:0000256" key="3">
    <source>
        <dbReference type="ARBA" id="ARBA00011209"/>
    </source>
</evidence>
<evidence type="ECO:0000256" key="6">
    <source>
        <dbReference type="ARBA" id="ARBA00022598"/>
    </source>
</evidence>
<protein>
    <recommendedName>
        <fullName evidence="15">Phenylalanine--tRNA ligase beta subunit</fullName>
        <ecNumber evidence="15">6.1.1.20</ecNumber>
    </recommendedName>
    <alternativeName>
        <fullName evidence="15">Phenylalanyl-tRNA synthetase beta subunit</fullName>
        <shortName evidence="15">PheRS</shortName>
    </alternativeName>
</protein>
<evidence type="ECO:0000256" key="9">
    <source>
        <dbReference type="ARBA" id="ARBA00022840"/>
    </source>
</evidence>
<name>A0A857MK44_9BACT</name>
<dbReference type="GO" id="GO:0000287">
    <property type="term" value="F:magnesium ion binding"/>
    <property type="evidence" value="ECO:0007669"/>
    <property type="project" value="UniProtKB-UniRule"/>
</dbReference>
<dbReference type="NCBIfam" id="TIGR00472">
    <property type="entry name" value="pheT_bact"/>
    <property type="match status" value="1"/>
</dbReference>
<keyword evidence="9 15" id="KW-0067">ATP-binding</keyword>
<keyword evidence="5 16" id="KW-0820">tRNA-binding</keyword>
<comment type="subunit">
    <text evidence="3 15">Tetramer of two alpha and two beta subunits.</text>
</comment>
<keyword evidence="21" id="KW-1185">Reference proteome</keyword>
<gene>
    <name evidence="15 20" type="primary">pheT</name>
    <name evidence="20" type="ORF">GII36_03760</name>
</gene>
<dbReference type="InterPro" id="IPR045864">
    <property type="entry name" value="aa-tRNA-synth_II/BPL/LPL"/>
</dbReference>
<keyword evidence="8 15" id="KW-0547">Nucleotide-binding</keyword>
<feature type="domain" description="B5" evidence="19">
    <location>
        <begin position="431"/>
        <end position="509"/>
    </location>
</feature>
<dbReference type="InterPro" id="IPR004532">
    <property type="entry name" value="Phe-tRNA-ligase_IIc_bsu_bact"/>
</dbReference>
<reference evidence="20" key="1">
    <citation type="journal article" date="2021" name="Nat. Microbiol.">
        <title>Cocultivation of an ultrasmall environmental parasitic bacterium with lytic ability against bacteria associated with wastewater foams.</title>
        <authorList>
            <person name="Batinovic S."/>
            <person name="Rose J.J.A."/>
            <person name="Ratcliffe J."/>
            <person name="Seviour R.J."/>
            <person name="Petrovski S."/>
        </authorList>
    </citation>
    <scope>NUCLEOTIDE SEQUENCE</scope>
    <source>
        <strain evidence="20">JR1</strain>
    </source>
</reference>
<feature type="binding site" evidence="15">
    <location>
        <position position="497"/>
    </location>
    <ligand>
        <name>Mg(2+)</name>
        <dbReference type="ChEBI" id="CHEBI:18420"/>
        <note>shared with alpha subunit</note>
    </ligand>
</feature>
<dbReference type="PROSITE" id="PS51483">
    <property type="entry name" value="B5"/>
    <property type="match status" value="1"/>
</dbReference>
<dbReference type="CDD" id="cd02796">
    <property type="entry name" value="tRNA_bind_bactPheRS"/>
    <property type="match status" value="1"/>
</dbReference>
<evidence type="ECO:0000256" key="11">
    <source>
        <dbReference type="ARBA" id="ARBA00022884"/>
    </source>
</evidence>
<comment type="similarity">
    <text evidence="2 15">Belongs to the phenylalanyl-tRNA synthetase beta subunit family. Type 1 subfamily.</text>
</comment>
<proteinExistence type="inferred from homology"/>
<dbReference type="KEGG" id="mama:GII36_03760"/>
<evidence type="ECO:0000256" key="1">
    <source>
        <dbReference type="ARBA" id="ARBA00004496"/>
    </source>
</evidence>
<evidence type="ECO:0000256" key="5">
    <source>
        <dbReference type="ARBA" id="ARBA00022555"/>
    </source>
</evidence>
<dbReference type="EC" id="6.1.1.20" evidence="15"/>
<dbReference type="SUPFAM" id="SSF46955">
    <property type="entry name" value="Putative DNA-binding domain"/>
    <property type="match status" value="1"/>
</dbReference>
<evidence type="ECO:0000256" key="8">
    <source>
        <dbReference type="ARBA" id="ARBA00022741"/>
    </source>
</evidence>
<feature type="domain" description="TRNA-binding" evidence="17">
    <location>
        <begin position="40"/>
        <end position="156"/>
    </location>
</feature>
<dbReference type="Pfam" id="PF03147">
    <property type="entry name" value="FDX-ACB"/>
    <property type="match status" value="1"/>
</dbReference>
<comment type="subcellular location">
    <subcellularLocation>
        <location evidence="1 15">Cytoplasm</location>
    </subcellularLocation>
</comment>
<dbReference type="SMART" id="SM00896">
    <property type="entry name" value="FDX-ACB"/>
    <property type="match status" value="1"/>
</dbReference>
<dbReference type="GO" id="GO:0006432">
    <property type="term" value="P:phenylalanyl-tRNA aminoacylation"/>
    <property type="evidence" value="ECO:0007669"/>
    <property type="project" value="UniProtKB-UniRule"/>
</dbReference>
<feature type="binding site" evidence="15">
    <location>
        <position position="493"/>
    </location>
    <ligand>
        <name>Mg(2+)</name>
        <dbReference type="ChEBI" id="CHEBI:18420"/>
        <note>shared with alpha subunit</note>
    </ligand>
</feature>
<dbReference type="InterPro" id="IPR020825">
    <property type="entry name" value="Phe-tRNA_synthase-like_B3/B4"/>
</dbReference>
<comment type="cofactor">
    <cofactor evidence="15">
        <name>Mg(2+)</name>
        <dbReference type="ChEBI" id="CHEBI:18420"/>
    </cofactor>
    <text evidence="15">Binds 2 magnesium ions per tetramer.</text>
</comment>
<sequence>MKVSLNQLKQFVDFELPPVDELVQKFNAQLGVVEEVVDLADKYKDARIVKVVECEKHPNADRLNVTKIDAGTGELIQVVCGAPNVHADMWAVWLPAESTVPATYDDAEPFVLGARELRGVMSHGMLAAADELAIGIDHEGILEINPDEWKPGDVAIEPGASFAEVYGLNDTIIDIENKMFTHRPDLFGQLGVAREVAGIYGHKFTSPSWYGDAPEFASAEGLELEVTNEALDKVPRFMAVALRDVEVKPSPVWLQCALVAMGAKPINNIVDVTNYVMLLTAQPTHAYDYDKLRGGKLVARMAQDGEKAELLNGKTYELTGNDIVIADDEGVVGVGGIMGGGNSEVSSETKNIVLEVATFDMYAVRKTSMRHGLFTDALTRFNKGQSPLQNDHILNLLMMSVKDVAGGEQASDVSDEKVFEDENDDYFNDKYFPASLNLDDHFINARLGLKLSEAEMCQLLNNVEIHSHSMDGHGDYLCVKVPFWRTDIEQPEDIVEEVGRLYGFDKLPRELPLRRTSPTPQNIDIVAKSRLRSTLAQAGGNEVLTYSFVHEQVLTKAGQNPTEAFRLSNALSPDLQYYRLSVLPSLLDKVHMNVKAGHDEFMLYEIGKAHHVDVLGEDKLPKEFARVAGVYATKSADGDAPYYQAKRSVDYIAEMLLPRSGVRYVRLDTYDSPDFAPFAQLVKPFDPVRSAAVEIDGKLAGVVGELRQSVAKNFKLPARVAGFELFVSPFVGEQMPEYLPLAKYQTVQRDVSYRVAESVQYDELVRAAVAESVDARISLEPVAIYQPEGSDDKTVTLRFTIEPYAATLTNDATTALIDDISSRVVAATAAQVV</sequence>
<dbReference type="InterPro" id="IPR005147">
    <property type="entry name" value="tRNA_synthase_B5-dom"/>
</dbReference>
<dbReference type="SMART" id="SM00873">
    <property type="entry name" value="B3_4"/>
    <property type="match status" value="1"/>
</dbReference>
<dbReference type="PANTHER" id="PTHR10947:SF0">
    <property type="entry name" value="PHENYLALANINE--TRNA LIGASE BETA SUBUNIT"/>
    <property type="match status" value="1"/>
</dbReference>
<evidence type="ECO:0000256" key="12">
    <source>
        <dbReference type="ARBA" id="ARBA00022917"/>
    </source>
</evidence>
<evidence type="ECO:0000256" key="4">
    <source>
        <dbReference type="ARBA" id="ARBA00022490"/>
    </source>
</evidence>
<dbReference type="HAMAP" id="MF_00283">
    <property type="entry name" value="Phe_tRNA_synth_beta1"/>
    <property type="match status" value="1"/>
</dbReference>
<evidence type="ECO:0000259" key="17">
    <source>
        <dbReference type="PROSITE" id="PS50886"/>
    </source>
</evidence>
<organism evidence="20 21">
    <name type="scientific">Candidatus Mycosynbacter amalyticus</name>
    <dbReference type="NCBI Taxonomy" id="2665156"/>
    <lineage>
        <taxon>Bacteria</taxon>
        <taxon>Candidatus Saccharimonadota</taxon>
        <taxon>Candidatus Saccharimonadota incertae sedis</taxon>
        <taxon>Candidatus Mycosynbacter</taxon>
    </lineage>
</organism>
<dbReference type="Gene3D" id="3.50.40.10">
    <property type="entry name" value="Phenylalanyl-trna Synthetase, Chain B, domain 3"/>
    <property type="match status" value="1"/>
</dbReference>
<dbReference type="InterPro" id="IPR002547">
    <property type="entry name" value="tRNA-bd_dom"/>
</dbReference>
<evidence type="ECO:0000256" key="14">
    <source>
        <dbReference type="ARBA" id="ARBA00049255"/>
    </source>
</evidence>
<dbReference type="GO" id="GO:0009328">
    <property type="term" value="C:phenylalanine-tRNA ligase complex"/>
    <property type="evidence" value="ECO:0007669"/>
    <property type="project" value="TreeGrafter"/>
</dbReference>
<evidence type="ECO:0000256" key="13">
    <source>
        <dbReference type="ARBA" id="ARBA00023146"/>
    </source>
</evidence>
<evidence type="ECO:0000259" key="18">
    <source>
        <dbReference type="PROSITE" id="PS51447"/>
    </source>
</evidence>
<dbReference type="Gene3D" id="3.30.56.10">
    <property type="match status" value="2"/>
</dbReference>
<dbReference type="RefSeq" id="WP_260762631.1">
    <property type="nucleotide sequence ID" value="NZ_CP045921.1"/>
</dbReference>
<dbReference type="EMBL" id="CP045921">
    <property type="protein sequence ID" value="QHN42954.1"/>
    <property type="molecule type" value="Genomic_DNA"/>
</dbReference>
<dbReference type="Pfam" id="PF03484">
    <property type="entry name" value="B5"/>
    <property type="match status" value="1"/>
</dbReference>
<dbReference type="InterPro" id="IPR041616">
    <property type="entry name" value="PheRS_beta_core"/>
</dbReference>
<dbReference type="Proteomes" id="UP001059824">
    <property type="component" value="Chromosome"/>
</dbReference>
<comment type="catalytic activity">
    <reaction evidence="14 15">
        <text>tRNA(Phe) + L-phenylalanine + ATP = L-phenylalanyl-tRNA(Phe) + AMP + diphosphate + H(+)</text>
        <dbReference type="Rhea" id="RHEA:19413"/>
        <dbReference type="Rhea" id="RHEA-COMP:9668"/>
        <dbReference type="Rhea" id="RHEA-COMP:9699"/>
        <dbReference type="ChEBI" id="CHEBI:15378"/>
        <dbReference type="ChEBI" id="CHEBI:30616"/>
        <dbReference type="ChEBI" id="CHEBI:33019"/>
        <dbReference type="ChEBI" id="CHEBI:58095"/>
        <dbReference type="ChEBI" id="CHEBI:78442"/>
        <dbReference type="ChEBI" id="CHEBI:78531"/>
        <dbReference type="ChEBI" id="CHEBI:456215"/>
        <dbReference type="EC" id="6.1.1.20"/>
    </reaction>
</comment>
<feature type="domain" description="FDX-ACB" evidence="18">
    <location>
        <begin position="742"/>
        <end position="833"/>
    </location>
</feature>
<dbReference type="InterPro" id="IPR005146">
    <property type="entry name" value="B3/B4_tRNA-bd"/>
</dbReference>
<dbReference type="PROSITE" id="PS50886">
    <property type="entry name" value="TRBD"/>
    <property type="match status" value="1"/>
</dbReference>
<keyword evidence="7 15" id="KW-0479">Metal-binding</keyword>
<keyword evidence="11 16" id="KW-0694">RNA-binding</keyword>
<dbReference type="GO" id="GO:0005524">
    <property type="term" value="F:ATP binding"/>
    <property type="evidence" value="ECO:0007669"/>
    <property type="project" value="UniProtKB-UniRule"/>
</dbReference>
<dbReference type="Pfam" id="PF17759">
    <property type="entry name" value="tRNA_synthFbeta"/>
    <property type="match status" value="1"/>
</dbReference>
<dbReference type="InterPro" id="IPR012340">
    <property type="entry name" value="NA-bd_OB-fold"/>
</dbReference>
<dbReference type="GO" id="GO:0000049">
    <property type="term" value="F:tRNA binding"/>
    <property type="evidence" value="ECO:0007669"/>
    <property type="project" value="UniProtKB-UniRule"/>
</dbReference>
<keyword evidence="12 15" id="KW-0648">Protein biosynthesis</keyword>
<dbReference type="Gene3D" id="2.40.50.140">
    <property type="entry name" value="Nucleic acid-binding proteins"/>
    <property type="match status" value="1"/>
</dbReference>
<dbReference type="SUPFAM" id="SSF55681">
    <property type="entry name" value="Class II aaRS and biotin synthetases"/>
    <property type="match status" value="1"/>
</dbReference>
<evidence type="ECO:0000313" key="20">
    <source>
        <dbReference type="EMBL" id="QHN42954.1"/>
    </source>
</evidence>
<dbReference type="PROSITE" id="PS51447">
    <property type="entry name" value="FDX_ACB"/>
    <property type="match status" value="1"/>
</dbReference>
<dbReference type="SMART" id="SM00874">
    <property type="entry name" value="B5"/>
    <property type="match status" value="1"/>
</dbReference>
<dbReference type="InterPro" id="IPR036690">
    <property type="entry name" value="Fdx_antiC-bd_sf"/>
</dbReference>
<accession>A0A857MK44</accession>
<dbReference type="Pfam" id="PF03483">
    <property type="entry name" value="B3_4"/>
    <property type="match status" value="1"/>
</dbReference>
<dbReference type="Pfam" id="PF01588">
    <property type="entry name" value="tRNA_bind"/>
    <property type="match status" value="1"/>
</dbReference>
<keyword evidence="6 15" id="KW-0436">Ligase</keyword>
<evidence type="ECO:0000256" key="15">
    <source>
        <dbReference type="HAMAP-Rule" id="MF_00283"/>
    </source>
</evidence>
<dbReference type="Gene3D" id="3.30.930.10">
    <property type="entry name" value="Bira Bifunctional Protein, Domain 2"/>
    <property type="match status" value="1"/>
</dbReference>
<feature type="binding site" evidence="15">
    <location>
        <position position="487"/>
    </location>
    <ligand>
        <name>Mg(2+)</name>
        <dbReference type="ChEBI" id="CHEBI:18420"/>
        <note>shared with alpha subunit</note>
    </ligand>
</feature>
<dbReference type="GO" id="GO:0004826">
    <property type="term" value="F:phenylalanine-tRNA ligase activity"/>
    <property type="evidence" value="ECO:0007669"/>
    <property type="project" value="UniProtKB-UniRule"/>
</dbReference>
<dbReference type="SUPFAM" id="SSF54991">
    <property type="entry name" value="Anticodon-binding domain of PheRS"/>
    <property type="match status" value="1"/>
</dbReference>
<keyword evidence="13 15" id="KW-0030">Aminoacyl-tRNA synthetase</keyword>
<dbReference type="InterPro" id="IPR009061">
    <property type="entry name" value="DNA-bd_dom_put_sf"/>
</dbReference>
<evidence type="ECO:0000259" key="19">
    <source>
        <dbReference type="PROSITE" id="PS51483"/>
    </source>
</evidence>
<evidence type="ECO:0000256" key="2">
    <source>
        <dbReference type="ARBA" id="ARBA00008653"/>
    </source>
</evidence>